<keyword evidence="2" id="KW-1185">Reference proteome</keyword>
<name>A0ABT3Y129_9FLAO</name>
<evidence type="ECO:0000313" key="1">
    <source>
        <dbReference type="EMBL" id="MCX8531837.1"/>
    </source>
</evidence>
<protein>
    <submittedName>
        <fullName evidence="1">DUF6236 family protein</fullName>
    </submittedName>
</protein>
<reference evidence="1" key="1">
    <citation type="submission" date="2022-10" db="EMBL/GenBank/DDBJ databases">
        <title>Chryseobacterium sp. nov., a novel bacterial species.</title>
        <authorList>
            <person name="Cao Y."/>
        </authorList>
    </citation>
    <scope>NUCLEOTIDE SEQUENCE</scope>
    <source>
        <strain evidence="1">KC 927</strain>
    </source>
</reference>
<gene>
    <name evidence="1" type="ORF">OEA66_05690</name>
</gene>
<proteinExistence type="predicted"/>
<comment type="caution">
    <text evidence="1">The sequence shown here is derived from an EMBL/GenBank/DDBJ whole genome shotgun (WGS) entry which is preliminary data.</text>
</comment>
<evidence type="ECO:0000313" key="2">
    <source>
        <dbReference type="Proteomes" id="UP001070176"/>
    </source>
</evidence>
<dbReference type="EMBL" id="JAOVZV010000003">
    <property type="protein sequence ID" value="MCX8531837.1"/>
    <property type="molecule type" value="Genomic_DNA"/>
</dbReference>
<dbReference type="Proteomes" id="UP001070176">
    <property type="component" value="Unassembled WGS sequence"/>
</dbReference>
<sequence>MKRGIIASPAKMQRQSYNGVAVSSNITIQDLYYYILYYDKVVLPTNGMIHYAIPHEEMLISENIVSRPRVNFHSWSTSSQVNLFLESQKIVANDLIKNEKDVDWILHQIGEELILGDKNVKEFNSLKVEINECLPVPTQETSIEDIIDFKRRRQSELDELHETLDSFYFEIINSPDKDFQSKKSLLKLKKVLENVNQVSNEKFSLSSKYNLVTELNFGNLITGLTSGVTLGFMTNPQIIPLTSIIGAALSFVSIKANKTISVEEAKEKIKLSYLANAKKDKII</sequence>
<organism evidence="1 2">
    <name type="scientific">Chryseobacterium luquanense</name>
    <dbReference type="NCBI Taxonomy" id="2983766"/>
    <lineage>
        <taxon>Bacteria</taxon>
        <taxon>Pseudomonadati</taxon>
        <taxon>Bacteroidota</taxon>
        <taxon>Flavobacteriia</taxon>
        <taxon>Flavobacteriales</taxon>
        <taxon>Weeksellaceae</taxon>
        <taxon>Chryseobacterium group</taxon>
        <taxon>Chryseobacterium</taxon>
    </lineage>
</organism>
<dbReference type="InterPro" id="IPR046203">
    <property type="entry name" value="DUF6236"/>
</dbReference>
<dbReference type="Pfam" id="PF19749">
    <property type="entry name" value="DUF6236"/>
    <property type="match status" value="1"/>
</dbReference>
<dbReference type="RefSeq" id="WP_267280469.1">
    <property type="nucleotide sequence ID" value="NZ_JAOVZV010000003.1"/>
</dbReference>
<accession>A0ABT3Y129</accession>